<evidence type="ECO:0000313" key="3">
    <source>
        <dbReference type="Proteomes" id="UP001469553"/>
    </source>
</evidence>
<evidence type="ECO:0000313" key="2">
    <source>
        <dbReference type="EMBL" id="MEQ2315363.1"/>
    </source>
</evidence>
<feature type="transmembrane region" description="Helical" evidence="1">
    <location>
        <begin position="21"/>
        <end position="47"/>
    </location>
</feature>
<organism evidence="2 3">
    <name type="scientific">Ameca splendens</name>
    <dbReference type="NCBI Taxonomy" id="208324"/>
    <lineage>
        <taxon>Eukaryota</taxon>
        <taxon>Metazoa</taxon>
        <taxon>Chordata</taxon>
        <taxon>Craniata</taxon>
        <taxon>Vertebrata</taxon>
        <taxon>Euteleostomi</taxon>
        <taxon>Actinopterygii</taxon>
        <taxon>Neopterygii</taxon>
        <taxon>Teleostei</taxon>
        <taxon>Neoteleostei</taxon>
        <taxon>Acanthomorphata</taxon>
        <taxon>Ovalentaria</taxon>
        <taxon>Atherinomorphae</taxon>
        <taxon>Cyprinodontiformes</taxon>
        <taxon>Goodeidae</taxon>
        <taxon>Ameca</taxon>
    </lineage>
</organism>
<reference evidence="2 3" key="1">
    <citation type="submission" date="2021-06" db="EMBL/GenBank/DDBJ databases">
        <authorList>
            <person name="Palmer J.M."/>
        </authorList>
    </citation>
    <scope>NUCLEOTIDE SEQUENCE [LARGE SCALE GENOMIC DNA]</scope>
    <source>
        <strain evidence="2 3">AS_MEX2019</strain>
        <tissue evidence="2">Muscle</tissue>
    </source>
</reference>
<dbReference type="EMBL" id="JAHRIP010086499">
    <property type="protein sequence ID" value="MEQ2315363.1"/>
    <property type="molecule type" value="Genomic_DNA"/>
</dbReference>
<keyword evidence="1" id="KW-1133">Transmembrane helix</keyword>
<keyword evidence="1" id="KW-0472">Membrane</keyword>
<evidence type="ECO:0000256" key="1">
    <source>
        <dbReference type="SAM" id="Phobius"/>
    </source>
</evidence>
<keyword evidence="1" id="KW-0812">Transmembrane</keyword>
<sequence>MLITIRTWQIQKWTPVPNKNGYSYFLLIFIFSFFFCILSVCTVQIGLCLCARLTDNWAALAVSREQVGEDVQEHGKAEHQSNLKRVAFTTLHWQSTAYYISHHDQKSGQE</sequence>
<gene>
    <name evidence="2" type="ORF">AMECASPLE_021521</name>
</gene>
<accession>A0ABV1AD60</accession>
<name>A0ABV1AD60_9TELE</name>
<dbReference type="Proteomes" id="UP001469553">
    <property type="component" value="Unassembled WGS sequence"/>
</dbReference>
<proteinExistence type="predicted"/>
<comment type="caution">
    <text evidence="2">The sequence shown here is derived from an EMBL/GenBank/DDBJ whole genome shotgun (WGS) entry which is preliminary data.</text>
</comment>
<keyword evidence="3" id="KW-1185">Reference proteome</keyword>
<protein>
    <submittedName>
        <fullName evidence="2">Uncharacterized protein</fullName>
    </submittedName>
</protein>